<reference evidence="7 8" key="1">
    <citation type="submission" date="2020-04" db="EMBL/GenBank/DDBJ databases">
        <title>Perkinsus olseni comparative genomics.</title>
        <authorList>
            <person name="Bogema D.R."/>
        </authorList>
    </citation>
    <scope>NUCLEOTIDE SEQUENCE [LARGE SCALE GENOMIC DNA]</scope>
    <source>
        <strain evidence="7 8">ATCC PRA-207</strain>
    </source>
</reference>
<dbReference type="AlphaFoldDB" id="A0A7J6PS58"/>
<feature type="compositionally biased region" description="Acidic residues" evidence="5">
    <location>
        <begin position="336"/>
        <end position="360"/>
    </location>
</feature>
<keyword evidence="3" id="KW-0597">Phosphoprotein</keyword>
<dbReference type="GO" id="GO:0032040">
    <property type="term" value="C:small-subunit processome"/>
    <property type="evidence" value="ECO:0007669"/>
    <property type="project" value="TreeGrafter"/>
</dbReference>
<dbReference type="Pfam" id="PF04000">
    <property type="entry name" value="Sas10_Utp3"/>
    <property type="match status" value="1"/>
</dbReference>
<feature type="region of interest" description="Disordered" evidence="5">
    <location>
        <begin position="525"/>
        <end position="546"/>
    </location>
</feature>
<sequence>MMVKRKGARRQPLPVEDVLSDASSDDGLDMIGGDDERNDYSDPEAGDEEVDVMSIGSEEDGQQQEEEDIEDFDVEEAPKEDKEDDRLAWGRRDRDFYGSESEDESSEAEELQLEEAKKAALSRAKLLPRKTADLVEELAGGEGAREEVPAEKDAASEGEESEDDEDEDFDFAAGDISFKGSTTASKKRKDGLSQTERRRLALKESPELEALVEQYREGALKLADEARDLVDAVRRSPPPAGKGGMTFVETKLQLLLSYLNYLSYYFMLKAKGASVRKHPVIGKIAWVKGMLDRLKPIEKSVEDQAEELVSLSQSAEPDPEMSYLDEVLAGLGVEQTGEEEAESDASEAETEASEVAEEETQAATKISRADLVKRLSARRAEKPVGEQSGIDEESILAKMAARDDEEDAAELLKPKKAGKKLGKLRAKIKGGKGYAGAGSVSLDEVAEVGDLVDTRTSLADILNSAKQVEEAASGRKGGGDDDVEVRKGMSMREIRAAMEEADAAEAQGAAVEGEDEALESSLIRKARKARDAKRESKKSALATKAQAFMPEEENEVDLRSTNYAINKNKGLTRKRKKEDRNARVKNRNRYERAVKRRKGAVQEVREATADGTYSGEATGLRTNVRKSVKLG</sequence>
<dbReference type="GO" id="GO:0000462">
    <property type="term" value="P:maturation of SSU-rRNA from tricistronic rRNA transcript (SSU-rRNA, 5.8S rRNA, LSU-rRNA)"/>
    <property type="evidence" value="ECO:0007669"/>
    <property type="project" value="TreeGrafter"/>
</dbReference>
<feature type="compositionally biased region" description="Basic and acidic residues" evidence="5">
    <location>
        <begin position="76"/>
        <end position="97"/>
    </location>
</feature>
<organism evidence="7 8">
    <name type="scientific">Perkinsus olseni</name>
    <name type="common">Perkinsus atlanticus</name>
    <dbReference type="NCBI Taxonomy" id="32597"/>
    <lineage>
        <taxon>Eukaryota</taxon>
        <taxon>Sar</taxon>
        <taxon>Alveolata</taxon>
        <taxon>Perkinsozoa</taxon>
        <taxon>Perkinsea</taxon>
        <taxon>Perkinsida</taxon>
        <taxon>Perkinsidae</taxon>
        <taxon>Perkinsus</taxon>
    </lineage>
</organism>
<keyword evidence="4" id="KW-0539">Nucleus</keyword>
<evidence type="ECO:0000256" key="5">
    <source>
        <dbReference type="SAM" id="MobiDB-lite"/>
    </source>
</evidence>
<keyword evidence="8" id="KW-1185">Reference proteome</keyword>
<name>A0A7J6PS58_PEROL</name>
<evidence type="ECO:0000313" key="8">
    <source>
        <dbReference type="Proteomes" id="UP000553632"/>
    </source>
</evidence>
<feature type="compositionally biased region" description="Acidic residues" evidence="5">
    <location>
        <begin position="23"/>
        <end position="33"/>
    </location>
</feature>
<feature type="compositionally biased region" description="Acidic residues" evidence="5">
    <location>
        <begin position="41"/>
        <end position="75"/>
    </location>
</feature>
<evidence type="ECO:0000259" key="6">
    <source>
        <dbReference type="Pfam" id="PF09368"/>
    </source>
</evidence>
<dbReference type="InterPro" id="IPR007146">
    <property type="entry name" value="Sas10/Utp3/C1D"/>
</dbReference>
<evidence type="ECO:0000256" key="2">
    <source>
        <dbReference type="ARBA" id="ARBA00010979"/>
    </source>
</evidence>
<dbReference type="PANTHER" id="PTHR13237">
    <property type="entry name" value="SOMETHING ABOUT SILENCING PROTEIN 10-RELATED"/>
    <property type="match status" value="1"/>
</dbReference>
<comment type="subcellular location">
    <subcellularLocation>
        <location evidence="1">Nucleus</location>
    </subcellularLocation>
</comment>
<feature type="region of interest" description="Disordered" evidence="5">
    <location>
        <begin position="335"/>
        <end position="363"/>
    </location>
</feature>
<comment type="similarity">
    <text evidence="2">Belongs to the SAS10 family.</text>
</comment>
<dbReference type="InterPro" id="IPR018972">
    <property type="entry name" value="Sas10_C_dom"/>
</dbReference>
<dbReference type="Proteomes" id="UP000553632">
    <property type="component" value="Unassembled WGS sequence"/>
</dbReference>
<protein>
    <submittedName>
        <fullName evidence="7">Utp3, small subunit (SSU) processome component</fullName>
    </submittedName>
</protein>
<evidence type="ECO:0000313" key="7">
    <source>
        <dbReference type="EMBL" id="KAF4698863.1"/>
    </source>
</evidence>
<feature type="domain" description="Sas10 C-terminal" evidence="6">
    <location>
        <begin position="557"/>
        <end position="630"/>
    </location>
</feature>
<accession>A0A7J6PS58</accession>
<dbReference type="PANTHER" id="PTHR13237:SF8">
    <property type="entry name" value="SOMETHING ABOUT SILENCING PROTEIN 10"/>
    <property type="match status" value="1"/>
</dbReference>
<feature type="region of interest" description="Disordered" evidence="5">
    <location>
        <begin position="137"/>
        <end position="169"/>
    </location>
</feature>
<feature type="compositionally biased region" description="Basic and acidic residues" evidence="5">
    <location>
        <begin position="143"/>
        <end position="155"/>
    </location>
</feature>
<comment type="caution">
    <text evidence="7">The sequence shown here is derived from an EMBL/GenBank/DDBJ whole genome shotgun (WGS) entry which is preliminary data.</text>
</comment>
<evidence type="ECO:0000256" key="3">
    <source>
        <dbReference type="ARBA" id="ARBA00022553"/>
    </source>
</evidence>
<dbReference type="Pfam" id="PF09368">
    <property type="entry name" value="Sas10"/>
    <property type="match status" value="1"/>
</dbReference>
<feature type="region of interest" description="Disordered" evidence="5">
    <location>
        <begin position="1"/>
        <end position="122"/>
    </location>
</feature>
<evidence type="ECO:0000256" key="1">
    <source>
        <dbReference type="ARBA" id="ARBA00004123"/>
    </source>
</evidence>
<dbReference type="EMBL" id="JABANO010038248">
    <property type="protein sequence ID" value="KAF4698863.1"/>
    <property type="molecule type" value="Genomic_DNA"/>
</dbReference>
<evidence type="ECO:0000256" key="4">
    <source>
        <dbReference type="ARBA" id="ARBA00023242"/>
    </source>
</evidence>
<feature type="region of interest" description="Disordered" evidence="5">
    <location>
        <begin position="499"/>
        <end position="518"/>
    </location>
</feature>
<feature type="region of interest" description="Disordered" evidence="5">
    <location>
        <begin position="378"/>
        <end position="415"/>
    </location>
</feature>
<feature type="compositionally biased region" description="Acidic residues" evidence="5">
    <location>
        <begin position="156"/>
        <end position="169"/>
    </location>
</feature>
<feature type="compositionally biased region" description="Acidic residues" evidence="5">
    <location>
        <begin position="100"/>
        <end position="113"/>
    </location>
</feature>
<gene>
    <name evidence="7" type="primary">UTP3_3</name>
    <name evidence="7" type="ORF">FOZ63_026181</name>
</gene>
<dbReference type="OMA" id="EEYIRPQ"/>
<proteinExistence type="inferred from homology"/>